<dbReference type="InterPro" id="IPR050358">
    <property type="entry name" value="RSE1/DDB1/CFT1"/>
</dbReference>
<dbReference type="RefSeq" id="XP_024724270.1">
    <property type="nucleotide sequence ID" value="XM_024865249.1"/>
</dbReference>
<dbReference type="GeneID" id="36573330"/>
<reference evidence="3 4" key="1">
    <citation type="journal article" date="2018" name="New Phytol.">
        <title>Comparative genomics and transcriptomics depict ericoid mycorrhizal fungi as versatile saprotrophs and plant mutualists.</title>
        <authorList>
            <person name="Martino E."/>
            <person name="Morin E."/>
            <person name="Grelet G.A."/>
            <person name="Kuo A."/>
            <person name="Kohler A."/>
            <person name="Daghino S."/>
            <person name="Barry K.W."/>
            <person name="Cichocki N."/>
            <person name="Clum A."/>
            <person name="Dockter R.B."/>
            <person name="Hainaut M."/>
            <person name="Kuo R.C."/>
            <person name="LaButti K."/>
            <person name="Lindahl B.D."/>
            <person name="Lindquist E.A."/>
            <person name="Lipzen A."/>
            <person name="Khouja H.R."/>
            <person name="Magnuson J."/>
            <person name="Murat C."/>
            <person name="Ohm R.A."/>
            <person name="Singer S.W."/>
            <person name="Spatafora J.W."/>
            <person name="Wang M."/>
            <person name="Veneault-Fourrey C."/>
            <person name="Henrissat B."/>
            <person name="Grigoriev I.V."/>
            <person name="Martin F.M."/>
            <person name="Perotto S."/>
        </authorList>
    </citation>
    <scope>NUCLEOTIDE SEQUENCE [LARGE SCALE GENOMIC DNA]</scope>
    <source>
        <strain evidence="3 4">ATCC 22711</strain>
    </source>
</reference>
<feature type="region of interest" description="Disordered" evidence="1">
    <location>
        <begin position="119"/>
        <end position="155"/>
    </location>
</feature>
<dbReference type="EMBL" id="KZ679007">
    <property type="protein sequence ID" value="PSS25671.1"/>
    <property type="molecule type" value="Genomic_DNA"/>
</dbReference>
<evidence type="ECO:0000313" key="4">
    <source>
        <dbReference type="Proteomes" id="UP000241818"/>
    </source>
</evidence>
<proteinExistence type="predicted"/>
<keyword evidence="4" id="KW-1185">Reference proteome</keyword>
<evidence type="ECO:0000256" key="1">
    <source>
        <dbReference type="SAM" id="MobiDB-lite"/>
    </source>
</evidence>
<evidence type="ECO:0000259" key="2">
    <source>
        <dbReference type="Pfam" id="PF10433"/>
    </source>
</evidence>
<dbReference type="Pfam" id="PF10433">
    <property type="entry name" value="Beta-prop_RSE1_1st"/>
    <property type="match status" value="1"/>
</dbReference>
<gene>
    <name evidence="3" type="ORF">M430DRAFT_25440</name>
</gene>
<feature type="domain" description="RSE1/DDB1/CPSF1 first beta-propeller" evidence="2">
    <location>
        <begin position="60"/>
        <end position="459"/>
    </location>
</feature>
<organism evidence="3 4">
    <name type="scientific">Amorphotheca resinae ATCC 22711</name>
    <dbReference type="NCBI Taxonomy" id="857342"/>
    <lineage>
        <taxon>Eukaryota</taxon>
        <taxon>Fungi</taxon>
        <taxon>Dikarya</taxon>
        <taxon>Ascomycota</taxon>
        <taxon>Pezizomycotina</taxon>
        <taxon>Leotiomycetes</taxon>
        <taxon>Helotiales</taxon>
        <taxon>Amorphothecaceae</taxon>
        <taxon>Amorphotheca</taxon>
    </lineage>
</organism>
<dbReference type="InParanoid" id="A0A2T3BBH8"/>
<accession>A0A2T3BBH8</accession>
<dbReference type="Gene3D" id="2.130.10.10">
    <property type="entry name" value="YVTN repeat-like/Quinoprotein amine dehydrogenase"/>
    <property type="match status" value="2"/>
</dbReference>
<dbReference type="OrthoDB" id="20774at2759"/>
<dbReference type="STRING" id="857342.A0A2T3BBH8"/>
<feature type="compositionally biased region" description="Acidic residues" evidence="1">
    <location>
        <begin position="135"/>
        <end position="144"/>
    </location>
</feature>
<evidence type="ECO:0000313" key="3">
    <source>
        <dbReference type="EMBL" id="PSS25671.1"/>
    </source>
</evidence>
<protein>
    <recommendedName>
        <fullName evidence="2">RSE1/DDB1/CPSF1 first beta-propeller domain-containing protein</fullName>
    </recommendedName>
</protein>
<dbReference type="PANTHER" id="PTHR10644">
    <property type="entry name" value="DNA REPAIR/RNA PROCESSING CPSF FAMILY"/>
    <property type="match status" value="1"/>
</dbReference>
<dbReference type="InterPro" id="IPR018846">
    <property type="entry name" value="Beta-prop_RSE1/DDB1/CPSF1_1st"/>
</dbReference>
<name>A0A2T3BBH8_AMORE</name>
<dbReference type="Proteomes" id="UP000241818">
    <property type="component" value="Unassembled WGS sequence"/>
</dbReference>
<dbReference type="InterPro" id="IPR015943">
    <property type="entry name" value="WD40/YVTN_repeat-like_dom_sf"/>
</dbReference>
<feature type="region of interest" description="Disordered" evidence="1">
    <location>
        <begin position="486"/>
        <end position="507"/>
    </location>
</feature>
<sequence>MAFATNTLVNGEWTTRTIDVNAVLRHYDQQDKEASANAMEVERPPVLGLLTQTVIRSPLVHWILPVRLRDLNTNDVAFIGDEFVQIKELRLDGHLWDVVQKENFGARIRNARVIGSTKAFSRDHSGDPLSTQIKDEDEDVEMDGEGDRNAQRQRNTLLPPQGILLQLDSGDSVFLILRQTGSGRWEFVSSRHRVSKAMLTVQPGMHLTVDPSSRYVAIGCSEGLFAIYALNSREELKRQYSQGQSPRYVKSERYIYFHGIIHKMEFLYPSPDDDEHIILLVLLVWKGKTRMLLYEWETGADLRDVRAHSRRGHLLEKSRQMPLLVIPLTIKSSFILVSDGSMAVCKDILQGSPQFIDFNDRVDPPTPFHHGSGFPLWTAWTRPYRLPHHTAKRDDIYIVREDGLIKFLEIDSSEEDIVRADMDIGSFESNCGTALASLDYQAYNANTGDLLITGGDSCVGGTYLVRARKAPIFRESIQNWSPAQDIVTTSKTQDRETEEPNISHHGKETFPKPDRIFACVGKGIKGSITEFRYGLEARLGLETEFHTPVMDVWVFPPSLFSVDYDGGSLFLLSLVNRSALLHLSSDATEIDELDQTSTHLDLRYRTIATSVHGDIKIQVTERSILFMEGQNSHIYEDEKLLGIYQDGVFLGSEARVDDAVAHDTIVIFSTHFQSSTYLQILDPRSSKALANGEPAGPLSNTCIRTLRKFSSNVTGMAICLIEQTLCVVVAEWGGDSVNLIFQPLSGGEPHILQIPTTYGDSRVRLEAFVSISVSSSPPGSLVLLCGTRNGMVITLYLNEHNLQIVSSWCDRIGATPAIIRRDESMGAKELFFVNCDSKLYVLTVPASQQPGFDVETSSEKTSINRVWLTDVMNPSLQQPAVNSIARLLPDISGGNGDDILLVSGSQLLLASLSTQPKAVPRHMPIGGTPTRLLYSQTLKALIVAASVDGRCTLLFIDPETGVDLSKPVDKKGAPVDFVSGLGEFNERVFRLLEWSYMKDGKTWYFIVVCTNTGRLLILSTERETVVPSDIRTESDPFEMGETGSNINEASRVPPKIRHWTRYKFKCAKPVYSVAGFAEGLFYCSGATLYCDILNLAEKKFQTVAQYDLPSPAVDLVHENGKIYATTAAHSLEVLELVKEADGSSKIYRTHGDQVTRNALHHRVLGRSSESLIDLVSDKSCSIVGLWATHNTRADTLEPVFEAQLPHSILRFRSGNCRPIWDPVWYPSTGNEVLGPGITPGSTSYPEVFGLSIDGSLCHFTILDSASWKFLRFLVNLAMQSPKICEFTYTKGTLPLEPVTEPKVMMHVDGDILRRCAQDGNLQELLCIGQETEEAVKTQGKFCELLQELHRGRLQKDAGMGVYLKQAYKDLEFFLRPVL</sequence>